<gene>
    <name evidence="1" type="ORF">ASZ90_009099</name>
</gene>
<sequence>MPAQEGSSVSPAARRVVCPVPVTGYPAAPFMIRSVCAPQTM</sequence>
<dbReference type="EMBL" id="LNQE01001096">
    <property type="protein sequence ID" value="KUG21158.1"/>
    <property type="molecule type" value="Genomic_DNA"/>
</dbReference>
<reference evidence="1" key="1">
    <citation type="journal article" date="2015" name="Proc. Natl. Acad. Sci. U.S.A.">
        <title>Networks of energetic and metabolic interactions define dynamics in microbial communities.</title>
        <authorList>
            <person name="Embree M."/>
            <person name="Liu J.K."/>
            <person name="Al-Bassam M.M."/>
            <person name="Zengler K."/>
        </authorList>
    </citation>
    <scope>NUCLEOTIDE SEQUENCE</scope>
</reference>
<accession>A0A0W8FJS3</accession>
<dbReference type="AlphaFoldDB" id="A0A0W8FJS3"/>
<comment type="caution">
    <text evidence="1">The sequence shown here is derived from an EMBL/GenBank/DDBJ whole genome shotgun (WGS) entry which is preliminary data.</text>
</comment>
<protein>
    <submittedName>
        <fullName evidence="1">Uncharacterized protein</fullName>
    </submittedName>
</protein>
<proteinExistence type="predicted"/>
<organism evidence="1">
    <name type="scientific">hydrocarbon metagenome</name>
    <dbReference type="NCBI Taxonomy" id="938273"/>
    <lineage>
        <taxon>unclassified sequences</taxon>
        <taxon>metagenomes</taxon>
        <taxon>ecological metagenomes</taxon>
    </lineage>
</organism>
<name>A0A0W8FJS3_9ZZZZ</name>
<evidence type="ECO:0000313" key="1">
    <source>
        <dbReference type="EMBL" id="KUG21158.1"/>
    </source>
</evidence>